<reference evidence="9 10" key="1">
    <citation type="submission" date="2018-10" db="EMBL/GenBank/DDBJ databases">
        <title>Brevibacterium genomes from Austrain hard cheese rinds.</title>
        <authorList>
            <person name="Anast J.M."/>
            <person name="Dzieciol M."/>
            <person name="Schultz D.L."/>
            <person name="Mann E."/>
            <person name="Wagner M."/>
            <person name="Schmitz-Esser S."/>
        </authorList>
    </citation>
    <scope>NUCLEOTIDE SEQUENCE [LARGE SCALE GENOMIC DNA]</scope>
    <source>
        <strain evidence="9 10">L261</strain>
    </source>
</reference>
<dbReference type="Gene3D" id="1.10.8.10">
    <property type="entry name" value="DNA helicase RuvA subunit, C-terminal domain"/>
    <property type="match status" value="1"/>
</dbReference>
<evidence type="ECO:0000313" key="10">
    <source>
        <dbReference type="Proteomes" id="UP000297736"/>
    </source>
</evidence>
<gene>
    <name evidence="9" type="primary">prmC</name>
    <name evidence="9" type="ORF">EB834_08485</name>
</gene>
<dbReference type="Proteomes" id="UP000297736">
    <property type="component" value="Unassembled WGS sequence"/>
</dbReference>
<dbReference type="OrthoDB" id="9800643at2"/>
<accession>A0A368M7V9</accession>
<dbReference type="InterPro" id="IPR002052">
    <property type="entry name" value="DNA_methylase_N6_adenine_CS"/>
</dbReference>
<dbReference type="PROSITE" id="PS00092">
    <property type="entry name" value="N6_MTASE"/>
    <property type="match status" value="1"/>
</dbReference>
<comment type="catalytic activity">
    <reaction evidence="5">
        <text>L-glutaminyl-[peptide chain release factor] + S-adenosyl-L-methionine = N(5)-methyl-L-glutaminyl-[peptide chain release factor] + S-adenosyl-L-homocysteine + H(+)</text>
        <dbReference type="Rhea" id="RHEA:42896"/>
        <dbReference type="Rhea" id="RHEA-COMP:10271"/>
        <dbReference type="Rhea" id="RHEA-COMP:10272"/>
        <dbReference type="ChEBI" id="CHEBI:15378"/>
        <dbReference type="ChEBI" id="CHEBI:30011"/>
        <dbReference type="ChEBI" id="CHEBI:57856"/>
        <dbReference type="ChEBI" id="CHEBI:59789"/>
        <dbReference type="ChEBI" id="CHEBI:61891"/>
        <dbReference type="EC" id="2.1.1.297"/>
    </reaction>
</comment>
<evidence type="ECO:0000256" key="6">
    <source>
        <dbReference type="SAM" id="MobiDB-lite"/>
    </source>
</evidence>
<feature type="domain" description="Release factor glutamine methyltransferase N-terminal" evidence="8">
    <location>
        <begin position="28"/>
        <end position="99"/>
    </location>
</feature>
<dbReference type="EC" id="2.1.1.297" evidence="1"/>
<dbReference type="Pfam" id="PF05175">
    <property type="entry name" value="MTS"/>
    <property type="match status" value="1"/>
</dbReference>
<feature type="region of interest" description="Disordered" evidence="6">
    <location>
        <begin position="1"/>
        <end position="20"/>
    </location>
</feature>
<keyword evidence="4" id="KW-0949">S-adenosyl-L-methionine</keyword>
<dbReference type="CDD" id="cd02440">
    <property type="entry name" value="AdoMet_MTases"/>
    <property type="match status" value="1"/>
</dbReference>
<dbReference type="NCBIfam" id="TIGR03534">
    <property type="entry name" value="RF_mod_PrmC"/>
    <property type="match status" value="1"/>
</dbReference>
<dbReference type="InterPro" id="IPR007848">
    <property type="entry name" value="Small_mtfrase_dom"/>
</dbReference>
<evidence type="ECO:0000256" key="3">
    <source>
        <dbReference type="ARBA" id="ARBA00022679"/>
    </source>
</evidence>
<evidence type="ECO:0000256" key="2">
    <source>
        <dbReference type="ARBA" id="ARBA00022603"/>
    </source>
</evidence>
<dbReference type="InterPro" id="IPR040758">
    <property type="entry name" value="PrmC_N"/>
</dbReference>
<dbReference type="GO" id="GO:0102559">
    <property type="term" value="F:peptide chain release factor N(5)-glutamine methyltransferase activity"/>
    <property type="evidence" value="ECO:0007669"/>
    <property type="project" value="UniProtKB-EC"/>
</dbReference>
<evidence type="ECO:0000256" key="4">
    <source>
        <dbReference type="ARBA" id="ARBA00022691"/>
    </source>
</evidence>
<dbReference type="InterPro" id="IPR004556">
    <property type="entry name" value="HemK-like"/>
</dbReference>
<dbReference type="EMBL" id="RHFF01000007">
    <property type="protein sequence ID" value="TGD39118.1"/>
    <property type="molecule type" value="Genomic_DNA"/>
</dbReference>
<comment type="caution">
    <text evidence="9">The sequence shown here is derived from an EMBL/GenBank/DDBJ whole genome shotgun (WGS) entry which is preliminary data.</text>
</comment>
<feature type="domain" description="Methyltransferase small" evidence="7">
    <location>
        <begin position="131"/>
        <end position="228"/>
    </location>
</feature>
<dbReference type="PANTHER" id="PTHR18895">
    <property type="entry name" value="HEMK METHYLTRANSFERASE"/>
    <property type="match status" value="1"/>
</dbReference>
<sequence length="319" mass="34585">MTRPHDSTHWGTDLDPRPPAAEGDVSTVLRGAAQLLARADVPNPDTDAAALLAHAWGLDASGVARRRLLGDTVPAEVTATFAQLIDRRRQRTPLQHIIGVAAFRHLELQVGPGVFVPRPETELLVTEVLEELERQQNTHVPFIIDLCSGSGAITLSLATEHRRLRAIGVERETQALNWSLMNLAAVDLGESSVDLVSGDATTFAEDSPQLWASADVVVTNPPYVPDTAVPRDAEVREHDPEAALYGGATGLEIPGLIIIQAEKLLRPGGFFIMEHSEEQGPAARELIMSTASLRQAATYPDYTGRDRYTVAHRVTGVDR</sequence>
<evidence type="ECO:0000259" key="8">
    <source>
        <dbReference type="Pfam" id="PF17827"/>
    </source>
</evidence>
<evidence type="ECO:0000313" key="9">
    <source>
        <dbReference type="EMBL" id="TGD39118.1"/>
    </source>
</evidence>
<protein>
    <recommendedName>
        <fullName evidence="1">peptide chain release factor N(5)-glutamine methyltransferase</fullName>
        <ecNumber evidence="1">2.1.1.297</ecNumber>
    </recommendedName>
</protein>
<feature type="compositionally biased region" description="Basic and acidic residues" evidence="6">
    <location>
        <begin position="1"/>
        <end position="16"/>
    </location>
</feature>
<proteinExistence type="predicted"/>
<evidence type="ECO:0000256" key="1">
    <source>
        <dbReference type="ARBA" id="ARBA00012771"/>
    </source>
</evidence>
<dbReference type="InterPro" id="IPR019874">
    <property type="entry name" value="RF_methyltr_PrmC"/>
</dbReference>
<dbReference type="GO" id="GO:0003676">
    <property type="term" value="F:nucleic acid binding"/>
    <property type="evidence" value="ECO:0007669"/>
    <property type="project" value="InterPro"/>
</dbReference>
<evidence type="ECO:0000256" key="5">
    <source>
        <dbReference type="ARBA" id="ARBA00048391"/>
    </source>
</evidence>
<dbReference type="PANTHER" id="PTHR18895:SF74">
    <property type="entry name" value="MTRF1L RELEASE FACTOR GLUTAMINE METHYLTRANSFERASE"/>
    <property type="match status" value="1"/>
</dbReference>
<name>A0A368M7V9_BREAU</name>
<dbReference type="InterPro" id="IPR029063">
    <property type="entry name" value="SAM-dependent_MTases_sf"/>
</dbReference>
<dbReference type="AlphaFoldDB" id="A0A368M7V9"/>
<dbReference type="NCBIfam" id="TIGR00536">
    <property type="entry name" value="hemK_fam"/>
    <property type="match status" value="1"/>
</dbReference>
<dbReference type="Gene3D" id="3.40.50.150">
    <property type="entry name" value="Vaccinia Virus protein VP39"/>
    <property type="match status" value="1"/>
</dbReference>
<dbReference type="InterPro" id="IPR050320">
    <property type="entry name" value="N5-glutamine_MTase"/>
</dbReference>
<dbReference type="Pfam" id="PF17827">
    <property type="entry name" value="PrmC_N"/>
    <property type="match status" value="1"/>
</dbReference>
<organism evidence="9 10">
    <name type="scientific">Brevibacterium aurantiacum</name>
    <dbReference type="NCBI Taxonomy" id="273384"/>
    <lineage>
        <taxon>Bacteria</taxon>
        <taxon>Bacillati</taxon>
        <taxon>Actinomycetota</taxon>
        <taxon>Actinomycetes</taxon>
        <taxon>Micrococcales</taxon>
        <taxon>Brevibacteriaceae</taxon>
        <taxon>Brevibacterium</taxon>
    </lineage>
</organism>
<dbReference type="SUPFAM" id="SSF53335">
    <property type="entry name" value="S-adenosyl-L-methionine-dependent methyltransferases"/>
    <property type="match status" value="1"/>
</dbReference>
<keyword evidence="3 9" id="KW-0808">Transferase</keyword>
<evidence type="ECO:0000259" key="7">
    <source>
        <dbReference type="Pfam" id="PF05175"/>
    </source>
</evidence>
<dbReference type="GO" id="GO:0032259">
    <property type="term" value="P:methylation"/>
    <property type="evidence" value="ECO:0007669"/>
    <property type="project" value="UniProtKB-KW"/>
</dbReference>
<keyword evidence="2 9" id="KW-0489">Methyltransferase</keyword>